<proteinExistence type="predicted"/>
<dbReference type="InterPro" id="IPR011009">
    <property type="entry name" value="Kinase-like_dom_sf"/>
</dbReference>
<dbReference type="InterPro" id="IPR002575">
    <property type="entry name" value="Aminoglycoside_PTrfase"/>
</dbReference>
<dbReference type="AlphaFoldDB" id="A0A7W7QEL9"/>
<dbReference type="PANTHER" id="PTHR21310">
    <property type="entry name" value="AMINOGLYCOSIDE PHOSPHOTRANSFERASE-RELATED-RELATED"/>
    <property type="match status" value="1"/>
</dbReference>
<sequence>MHITERVPGEPLIRKRYAEESRWRQAKEVHVYSLLAGVPGVPSVVAVEDGVTTMTLVPGTPLSDAQVPPQCHRDVYRQIGELLHTIHQLTQPEFGYITTEIVDPEHHNTAYMRRQFRVTLDRFRELGGDPATHELATERVAERAGLFGLCAGAVLCHNDLHEGNVLVEPDGDRWRVSGFIDVENAISADPMTDLAKTIQYELSRSPAKYAGLLAGYGPLPRSGLARIELYRLYHALELWNFFRENGTTAPLNDIAFDIRQLAHLP</sequence>
<feature type="domain" description="Aminoglycoside phosphotransferase" evidence="1">
    <location>
        <begin position="15"/>
        <end position="224"/>
    </location>
</feature>
<dbReference type="Proteomes" id="UP000520767">
    <property type="component" value="Unassembled WGS sequence"/>
</dbReference>
<keyword evidence="3" id="KW-1185">Reference proteome</keyword>
<protein>
    <submittedName>
        <fullName evidence="2">Aminoglycoside phosphotransferase (APT) family kinase protein</fullName>
    </submittedName>
</protein>
<reference evidence="2 3" key="1">
    <citation type="submission" date="2020-08" db="EMBL/GenBank/DDBJ databases">
        <title>Genomic Encyclopedia of Type Strains, Phase III (KMG-III): the genomes of soil and plant-associated and newly described type strains.</title>
        <authorList>
            <person name="Whitman W."/>
        </authorList>
    </citation>
    <scope>NUCLEOTIDE SEQUENCE [LARGE SCALE GENOMIC DNA]</scope>
    <source>
        <strain evidence="2 3">CECT 8960</strain>
    </source>
</reference>
<gene>
    <name evidence="2" type="ORF">FHR82_008379</name>
</gene>
<dbReference type="EMBL" id="JACHJQ010000011">
    <property type="protein sequence ID" value="MBB4912108.1"/>
    <property type="molecule type" value="Genomic_DNA"/>
</dbReference>
<organism evidence="2 3">
    <name type="scientific">Actinophytocola algeriensis</name>
    <dbReference type="NCBI Taxonomy" id="1768010"/>
    <lineage>
        <taxon>Bacteria</taxon>
        <taxon>Bacillati</taxon>
        <taxon>Actinomycetota</taxon>
        <taxon>Actinomycetes</taxon>
        <taxon>Pseudonocardiales</taxon>
        <taxon>Pseudonocardiaceae</taxon>
    </lineage>
</organism>
<accession>A0A7W7QEL9</accession>
<dbReference type="Gene3D" id="3.90.1200.10">
    <property type="match status" value="1"/>
</dbReference>
<keyword evidence="2" id="KW-0418">Kinase</keyword>
<evidence type="ECO:0000313" key="3">
    <source>
        <dbReference type="Proteomes" id="UP000520767"/>
    </source>
</evidence>
<name>A0A7W7QEL9_9PSEU</name>
<dbReference type="Pfam" id="PF01636">
    <property type="entry name" value="APH"/>
    <property type="match status" value="1"/>
</dbReference>
<comment type="caution">
    <text evidence="2">The sequence shown here is derived from an EMBL/GenBank/DDBJ whole genome shotgun (WGS) entry which is preliminary data.</text>
</comment>
<dbReference type="SUPFAM" id="SSF56112">
    <property type="entry name" value="Protein kinase-like (PK-like)"/>
    <property type="match status" value="1"/>
</dbReference>
<dbReference type="InterPro" id="IPR051678">
    <property type="entry name" value="AGP_Transferase"/>
</dbReference>
<keyword evidence="2" id="KW-0808">Transferase</keyword>
<evidence type="ECO:0000259" key="1">
    <source>
        <dbReference type="Pfam" id="PF01636"/>
    </source>
</evidence>
<dbReference type="GO" id="GO:0016301">
    <property type="term" value="F:kinase activity"/>
    <property type="evidence" value="ECO:0007669"/>
    <property type="project" value="UniProtKB-KW"/>
</dbReference>
<evidence type="ECO:0000313" key="2">
    <source>
        <dbReference type="EMBL" id="MBB4912108.1"/>
    </source>
</evidence>
<dbReference type="RefSeq" id="WP_221464894.1">
    <property type="nucleotide sequence ID" value="NZ_JACHJQ010000011.1"/>
</dbReference>